<dbReference type="PANTHER" id="PTHR19879:SF9">
    <property type="entry name" value="TRANSCRIPTION INITIATION FACTOR TFIID SUBUNIT 5"/>
    <property type="match status" value="1"/>
</dbReference>
<dbReference type="PROSITE" id="PS50082">
    <property type="entry name" value="WD_REPEATS_2"/>
    <property type="match status" value="3"/>
</dbReference>
<evidence type="ECO:0000313" key="6">
    <source>
        <dbReference type="Proteomes" id="UP000054549"/>
    </source>
</evidence>
<dbReference type="SUPFAM" id="SSF50978">
    <property type="entry name" value="WD40 repeat-like"/>
    <property type="match status" value="1"/>
</dbReference>
<feature type="compositionally biased region" description="Polar residues" evidence="3">
    <location>
        <begin position="1"/>
        <end position="32"/>
    </location>
</feature>
<dbReference type="InterPro" id="IPR001680">
    <property type="entry name" value="WD40_rpt"/>
</dbReference>
<evidence type="ECO:0000256" key="2">
    <source>
        <dbReference type="PROSITE-ProRule" id="PRU00221"/>
    </source>
</evidence>
<evidence type="ECO:0000256" key="1">
    <source>
        <dbReference type="ARBA" id="ARBA00022737"/>
    </source>
</evidence>
<feature type="region of interest" description="Disordered" evidence="3">
    <location>
        <begin position="1"/>
        <end position="43"/>
    </location>
</feature>
<feature type="repeat" description="WD" evidence="2">
    <location>
        <begin position="913"/>
        <end position="945"/>
    </location>
</feature>
<dbReference type="InterPro" id="IPR027417">
    <property type="entry name" value="P-loop_NTPase"/>
</dbReference>
<evidence type="ECO:0000256" key="3">
    <source>
        <dbReference type="SAM" id="MobiDB-lite"/>
    </source>
</evidence>
<dbReference type="SUPFAM" id="SSF69322">
    <property type="entry name" value="Tricorn protease domain 2"/>
    <property type="match status" value="1"/>
</dbReference>
<evidence type="ECO:0000313" key="5">
    <source>
        <dbReference type="EMBL" id="KIL59892.1"/>
    </source>
</evidence>
<keyword evidence="2" id="KW-0853">WD repeat</keyword>
<dbReference type="Pfam" id="PF00400">
    <property type="entry name" value="WD40"/>
    <property type="match status" value="3"/>
</dbReference>
<dbReference type="STRING" id="946122.A0A0C2WES2"/>
<accession>A0A0C2WES2</accession>
<dbReference type="OrthoDB" id="3027122at2759"/>
<keyword evidence="1" id="KW-0677">Repeat</keyword>
<name>A0A0C2WES2_AMAMK</name>
<evidence type="ECO:0000259" key="4">
    <source>
        <dbReference type="Pfam" id="PF24883"/>
    </source>
</evidence>
<dbReference type="Gene3D" id="3.40.50.300">
    <property type="entry name" value="P-loop containing nucleotide triphosphate hydrolases"/>
    <property type="match status" value="1"/>
</dbReference>
<dbReference type="Gene3D" id="2.130.10.10">
    <property type="entry name" value="YVTN repeat-like/Quinoprotein amine dehydrogenase"/>
    <property type="match status" value="4"/>
</dbReference>
<dbReference type="SUPFAM" id="SSF52540">
    <property type="entry name" value="P-loop containing nucleoside triphosphate hydrolases"/>
    <property type="match status" value="1"/>
</dbReference>
<dbReference type="Pfam" id="PF24883">
    <property type="entry name" value="NPHP3_N"/>
    <property type="match status" value="1"/>
</dbReference>
<organism evidence="5 6">
    <name type="scientific">Amanita muscaria (strain Koide BX008)</name>
    <dbReference type="NCBI Taxonomy" id="946122"/>
    <lineage>
        <taxon>Eukaryota</taxon>
        <taxon>Fungi</taxon>
        <taxon>Dikarya</taxon>
        <taxon>Basidiomycota</taxon>
        <taxon>Agaricomycotina</taxon>
        <taxon>Agaricomycetes</taxon>
        <taxon>Agaricomycetidae</taxon>
        <taxon>Agaricales</taxon>
        <taxon>Pluteineae</taxon>
        <taxon>Amanitaceae</taxon>
        <taxon>Amanita</taxon>
    </lineage>
</organism>
<sequence>MSPSEGVTGNSSQVNNTHENNNITSDGQIQSSKAEERAKATSTEYLTKERKRVLCMGGTRIALLSQIGQWMVNPEGPPVFVLNGLAGIGKTTVAQTIASRSDDLNLLGASFFFCKEEVERRNSERFFTTLVYQLCVWNEQISKAVTKVLGSDRGKEVLMKDAQEQLNVLILEPLRDILKSRQRPIVVVIDALDECDYEDSPIVLAGLRQLVQEIPCFKIFITTRPQPHLQHLLTRDVDKIFHLENIEEKIVDGDIEFFLKHCLSQEQVLIGLGKLPESWSASDDDVEFLVRMSGKFFIVAATTVLFILDKAVNNPGLQMQKLRNGFTRIRSPSNAINDFYTAVLRNAVPVGSEAYIAARFRKVIGTILLIQNPLPIKPLAKLIGLPLKDLHAVIDKMRSIILVSGNDVPHVYHKTFFEYIMDSDSCREKELRIVLKEHHTRIAVRCLQVMNGTLTQNILQLGNPARFMDNTPGLSHECISEPDFFQKVPQELEYACLHWADHLDDSNTKDSALVKEMEAFVNRHLLHWLEALSWSTKLHLAHPALGLLLKNLKSTSPNLRELVSGGQRFISKFSEIIKKSALHTYCTALPLAPTGSLLYKKYQRQMMFCRVQGGPENWDALIATTTAGGVVDRLGFSRDNSTLASWGDEGIKLWDATTGTPRKSLKAENAALAEDFSTVAISHGNTVTLCSVASRAPIATFQHSADVSRVMLSFDASRVVAVSPDGAVSLWNNKGRGEVIATLDGFLRQLAFSPKGDRVAFVSNAGDIRLCNGSNGNFIAKMDYKPEQALSLLFLSNGSRLASITERYKVYSLTLWKSENGELIDVIKDVGFRLATSHDGVFVATGGDSKVQLWNAASANTLSLIATLDHERISSLALSPGILAIGSFHNTVTLYDVNKRTFFATLTFEEPLALAISPDCSRLAVGGYSGTVHLWDVPSVRASVASQARTSRVTALAFSSDCLRLACGFEDGTIELRGTGRTERIIATHPAHSDEVIGLEFCGERLASISKDRNIKLWECKDGALISHFEQSLPRQPSAMAVSSALLAVGVDGHIILWNRQILRVTDTLTAHEQLEGIDSLLFSLDGSLLASASEKTHNLLVWDVRKRSTVAKFRVLPGSQRLIFAPDGSSLVSQCRDGSFTLFDIANSKTIWKTNEDLSWLPIPRWHGFQISLGYDVRGGFHRLVGRFLDPHDRTPILYIPTDFVVSTSALGSSMYAIGCEDGRVLIVRSS</sequence>
<feature type="domain" description="Nephrocystin 3-like N-terminal" evidence="4">
    <location>
        <begin position="66"/>
        <end position="224"/>
    </location>
</feature>
<dbReference type="Proteomes" id="UP000054549">
    <property type="component" value="Unassembled WGS sequence"/>
</dbReference>
<proteinExistence type="predicted"/>
<keyword evidence="6" id="KW-1185">Reference proteome</keyword>
<dbReference type="EMBL" id="KN818308">
    <property type="protein sequence ID" value="KIL59892.1"/>
    <property type="molecule type" value="Genomic_DNA"/>
</dbReference>
<reference evidence="5 6" key="1">
    <citation type="submission" date="2014-04" db="EMBL/GenBank/DDBJ databases">
        <title>Evolutionary Origins and Diversification of the Mycorrhizal Mutualists.</title>
        <authorList>
            <consortium name="DOE Joint Genome Institute"/>
            <consortium name="Mycorrhizal Genomics Consortium"/>
            <person name="Kohler A."/>
            <person name="Kuo A."/>
            <person name="Nagy L.G."/>
            <person name="Floudas D."/>
            <person name="Copeland A."/>
            <person name="Barry K.W."/>
            <person name="Cichocki N."/>
            <person name="Veneault-Fourrey C."/>
            <person name="LaButti K."/>
            <person name="Lindquist E.A."/>
            <person name="Lipzen A."/>
            <person name="Lundell T."/>
            <person name="Morin E."/>
            <person name="Murat C."/>
            <person name="Riley R."/>
            <person name="Ohm R."/>
            <person name="Sun H."/>
            <person name="Tunlid A."/>
            <person name="Henrissat B."/>
            <person name="Grigoriev I.V."/>
            <person name="Hibbett D.S."/>
            <person name="Martin F."/>
        </authorList>
    </citation>
    <scope>NUCLEOTIDE SEQUENCE [LARGE SCALE GENOMIC DNA]</scope>
    <source>
        <strain evidence="5 6">Koide BX008</strain>
    </source>
</reference>
<dbReference type="AlphaFoldDB" id="A0A0C2WES2"/>
<dbReference type="InterPro" id="IPR056884">
    <property type="entry name" value="NPHP3-like_N"/>
</dbReference>
<dbReference type="InterPro" id="IPR015943">
    <property type="entry name" value="WD40/YVTN_repeat-like_dom_sf"/>
</dbReference>
<dbReference type="HOGENOM" id="CLU_000288_6_19_1"/>
<protein>
    <recommendedName>
        <fullName evidence="4">Nephrocystin 3-like N-terminal domain-containing protein</fullName>
    </recommendedName>
</protein>
<feature type="repeat" description="WD" evidence="2">
    <location>
        <begin position="989"/>
        <end position="1028"/>
    </location>
</feature>
<feature type="repeat" description="WD" evidence="2">
    <location>
        <begin position="700"/>
        <end position="732"/>
    </location>
</feature>
<dbReference type="InterPro" id="IPR036322">
    <property type="entry name" value="WD40_repeat_dom_sf"/>
</dbReference>
<dbReference type="PANTHER" id="PTHR19879">
    <property type="entry name" value="TRANSCRIPTION INITIATION FACTOR TFIID"/>
    <property type="match status" value="1"/>
</dbReference>
<dbReference type="InParanoid" id="A0A0C2WES2"/>
<dbReference type="SMART" id="SM00320">
    <property type="entry name" value="WD40"/>
    <property type="match status" value="10"/>
</dbReference>
<gene>
    <name evidence="5" type="ORF">M378DRAFT_14533</name>
</gene>